<dbReference type="EMBL" id="JAODUP010000003">
    <property type="protein sequence ID" value="KAK2170430.1"/>
    <property type="molecule type" value="Genomic_DNA"/>
</dbReference>
<comment type="caution">
    <text evidence="7">The sequence shown here is derived from an EMBL/GenBank/DDBJ whole genome shotgun (WGS) entry which is preliminary data.</text>
</comment>
<dbReference type="GO" id="GO:0000387">
    <property type="term" value="P:spliceosomal snRNP assembly"/>
    <property type="evidence" value="ECO:0007669"/>
    <property type="project" value="TreeGrafter"/>
</dbReference>
<dbReference type="Pfam" id="PF00400">
    <property type="entry name" value="WD40"/>
    <property type="match status" value="3"/>
</dbReference>
<keyword evidence="1 3" id="KW-0853">WD repeat</keyword>
<dbReference type="InterPro" id="IPR019775">
    <property type="entry name" value="WD40_repeat_CS"/>
</dbReference>
<evidence type="ECO:0000256" key="2">
    <source>
        <dbReference type="ARBA" id="ARBA00022737"/>
    </source>
</evidence>
<dbReference type="Proteomes" id="UP001208570">
    <property type="component" value="Unassembled WGS sequence"/>
</dbReference>
<evidence type="ECO:0000259" key="6">
    <source>
        <dbReference type="Pfam" id="PF23774"/>
    </source>
</evidence>
<dbReference type="InterPro" id="IPR015943">
    <property type="entry name" value="WD40/YVTN_repeat-like_dom_sf"/>
</dbReference>
<feature type="compositionally biased region" description="Basic residues" evidence="4">
    <location>
        <begin position="397"/>
        <end position="406"/>
    </location>
</feature>
<accession>A0AAD9KGM9</accession>
<dbReference type="GO" id="GO:0005634">
    <property type="term" value="C:nucleus"/>
    <property type="evidence" value="ECO:0007669"/>
    <property type="project" value="TreeGrafter"/>
</dbReference>
<dbReference type="SUPFAM" id="SSF50978">
    <property type="entry name" value="WD40 repeat-like"/>
    <property type="match status" value="1"/>
</dbReference>
<evidence type="ECO:0000256" key="3">
    <source>
        <dbReference type="PROSITE-ProRule" id="PRU00221"/>
    </source>
</evidence>
<feature type="signal peptide" evidence="5">
    <location>
        <begin position="1"/>
        <end position="25"/>
    </location>
</feature>
<dbReference type="PANTHER" id="PTHR46362:SF1">
    <property type="entry name" value="GEM-ASSOCIATED PROTEIN 5"/>
    <property type="match status" value="1"/>
</dbReference>
<feature type="region of interest" description="Disordered" evidence="4">
    <location>
        <begin position="1159"/>
        <end position="1204"/>
    </location>
</feature>
<reference evidence="7" key="1">
    <citation type="journal article" date="2023" name="Mol. Biol. Evol.">
        <title>Third-Generation Sequencing Reveals the Adaptive Role of the Epigenome in Three Deep-Sea Polychaetes.</title>
        <authorList>
            <person name="Perez M."/>
            <person name="Aroh O."/>
            <person name="Sun Y."/>
            <person name="Lan Y."/>
            <person name="Juniper S.K."/>
            <person name="Young C.R."/>
            <person name="Angers B."/>
            <person name="Qian P.Y."/>
        </authorList>
    </citation>
    <scope>NUCLEOTIDE SEQUENCE</scope>
    <source>
        <strain evidence="7">P08H-3</strain>
    </source>
</reference>
<name>A0AAD9KGM9_9ANNE</name>
<feature type="repeat" description="WD" evidence="3">
    <location>
        <begin position="306"/>
        <end position="348"/>
    </location>
</feature>
<dbReference type="GO" id="GO:0032797">
    <property type="term" value="C:SMN complex"/>
    <property type="evidence" value="ECO:0007669"/>
    <property type="project" value="TreeGrafter"/>
</dbReference>
<keyword evidence="5" id="KW-0732">Signal</keyword>
<evidence type="ECO:0000256" key="1">
    <source>
        <dbReference type="ARBA" id="ARBA00022574"/>
    </source>
</evidence>
<gene>
    <name evidence="7" type="ORF">LSH36_3g29030</name>
</gene>
<feature type="repeat" description="WD" evidence="3">
    <location>
        <begin position="27"/>
        <end position="54"/>
    </location>
</feature>
<keyword evidence="8" id="KW-1185">Reference proteome</keyword>
<feature type="compositionally biased region" description="Low complexity" evidence="4">
    <location>
        <begin position="413"/>
        <end position="423"/>
    </location>
</feature>
<organism evidence="7 8">
    <name type="scientific">Paralvinella palmiformis</name>
    <dbReference type="NCBI Taxonomy" id="53620"/>
    <lineage>
        <taxon>Eukaryota</taxon>
        <taxon>Metazoa</taxon>
        <taxon>Spiralia</taxon>
        <taxon>Lophotrochozoa</taxon>
        <taxon>Annelida</taxon>
        <taxon>Polychaeta</taxon>
        <taxon>Sedentaria</taxon>
        <taxon>Canalipalpata</taxon>
        <taxon>Terebellida</taxon>
        <taxon>Terebelliformia</taxon>
        <taxon>Alvinellidae</taxon>
        <taxon>Paralvinella</taxon>
    </lineage>
</organism>
<keyword evidence="2" id="KW-0677">Repeat</keyword>
<dbReference type="SMART" id="SM00320">
    <property type="entry name" value="WD40"/>
    <property type="match status" value="6"/>
</dbReference>
<dbReference type="Gene3D" id="2.130.10.10">
    <property type="entry name" value="YVTN repeat-like/Quinoprotein amine dehydrogenase"/>
    <property type="match status" value="1"/>
</dbReference>
<dbReference type="GO" id="GO:0003730">
    <property type="term" value="F:mRNA 3'-UTR binding"/>
    <property type="evidence" value="ECO:0007669"/>
    <property type="project" value="TreeGrafter"/>
</dbReference>
<protein>
    <recommendedName>
        <fullName evidence="6">Gem-associated protein 5 TPR domain-containing protein</fullName>
    </recommendedName>
</protein>
<evidence type="ECO:0000256" key="5">
    <source>
        <dbReference type="SAM" id="SignalP"/>
    </source>
</evidence>
<dbReference type="InterPro" id="IPR036322">
    <property type="entry name" value="WD40_repeat_dom_sf"/>
</dbReference>
<dbReference type="InterPro" id="IPR001680">
    <property type="entry name" value="WD40_rpt"/>
</dbReference>
<dbReference type="PROSITE" id="PS00678">
    <property type="entry name" value="WD_REPEATS_1"/>
    <property type="match status" value="1"/>
</dbReference>
<dbReference type="InterPro" id="IPR056421">
    <property type="entry name" value="TPR_GEMI5"/>
</dbReference>
<evidence type="ECO:0000256" key="4">
    <source>
        <dbReference type="SAM" id="MobiDB-lite"/>
    </source>
</evidence>
<dbReference type="Pfam" id="PF23774">
    <property type="entry name" value="TPR_GEMI5"/>
    <property type="match status" value="1"/>
</dbReference>
<dbReference type="InterPro" id="IPR052640">
    <property type="entry name" value="Gemin-5"/>
</dbReference>
<proteinExistence type="predicted"/>
<dbReference type="PROSITE" id="PS50294">
    <property type="entry name" value="WD_REPEATS_REGION"/>
    <property type="match status" value="1"/>
</dbReference>
<evidence type="ECO:0000313" key="8">
    <source>
        <dbReference type="Proteomes" id="UP001208570"/>
    </source>
</evidence>
<sequence>MQYFVSLALLMWLAMLLWDDAPVSEEPEESLLASSSRDKTIRVWCLSQNKPVYFMKLPSTGQRRGWDDAKQRFGELLLWDLSVPGKQQSPKHFTGRNDCRAHTRIVFNLVPAGRLAAGIGDNLVRVWNVENLQKPYDVNVYWQGIKSKVTAVCWHPVKEGQLAFGTEDGKVGILDILSSSCGDSTVLQHNPTQLQDNALDINHVIRETNNLQVCSIQYYFCTIEIFKAGTLQILCSVQVHRKLVNVVRWHPEYTNENVDPSPYQFWIASGSNESVVHVTDLRKLLEVSSTGENTSPVVVTESFCQLEGHTDRITGLSWSPHCQGHLVSASYDWTAQVWDVNKSEPLANYRGHHGRMLCAVWSGLDSDLVYTGSDDFAIHCWKTSCQMHKMPPAGSEKRKHRIRNRGTKSNVRQSTQSQQTGSSVFRTITSQAEAAPVDTKSMTETELIMIQTMLNQKKEELLLQSCQGICILLKYKNSTGTALSVSLSDQVLGSPDGNHIDPTITSSTSQMVASASPLNREIGRKEVKDKKKRKTRSLFPLSSTIDNRGKLQTQDDCVHLAQAKAKDPVPLVPVELCHLGHFLNRPNSYQLFHKETSPTTWRATCETYATQLEKEGNYTKAATYLLAIHRVYDAIDLLQRNGHYKTSSASLSELSLPDTALMKKTANIDIRFTADAELRLLQQSSKSNKTSQLCYSYIANDQPLEAARLLARRADTSALHIASEICINSRDIANAKVYCQKYVQQCMLNLDWASAAELIQMEAELKLYGLLITTHQSLLQQLHLLGYISAMDVDQGEPYTMKNKKTTVQHSNTTALPWLLLNMSDVEGWLPWNPHTIEGEVFVLHLIRQWYCLWDLDMTRNSLERLDQELIMLSHTRQTQTAIKQVLIEVTCYITMAIIDMMLSKDDDAAKWMTVAMEICHNKNLEDVWEGLCRLLLPAGPNRFSNICHEVRALRLAAIPQENVGLDQVVVSTGQRRQSLPDQHIKRVDVKMMYNNSEACTATDCLNAFYCLMVLHYYLTKDSQKRSCTRDQPSALCIQDLAQSLLWNLQLQRLKLEDTLLQISKAMTTQSHQSIKSDMSINIPPNIDCDLEQAFEYPVTPEIKNVSLAAFHKENEMRELRLRRQLDVSDQASFHDDAPLQMVEEEFVTMKDIDIESEKNIGVDSATPDFNSTSRKQKGMFPEGAESLSSDDVSESRVTGTADMDQHEKRCQIYPNVPDDWYMLPVEEKYKQSYVDLTILTLEQAFAQNELSCVKQKLMDIPFPNPEESAMQLVRLCEMQQSEDGAISIEAIVKWAQQYCYTTNALKFFSEHAITHTV</sequence>
<dbReference type="PANTHER" id="PTHR46362">
    <property type="entry name" value="GEM-ASSOCIATED PROTEIN 5"/>
    <property type="match status" value="1"/>
</dbReference>
<feature type="chain" id="PRO_5042072808" description="Gem-associated protein 5 TPR domain-containing protein" evidence="5">
    <location>
        <begin position="26"/>
        <end position="1318"/>
    </location>
</feature>
<feature type="region of interest" description="Disordered" evidence="4">
    <location>
        <begin position="391"/>
        <end position="424"/>
    </location>
</feature>
<evidence type="ECO:0000313" key="7">
    <source>
        <dbReference type="EMBL" id="KAK2170430.1"/>
    </source>
</evidence>
<dbReference type="PROSITE" id="PS50082">
    <property type="entry name" value="WD_REPEATS_2"/>
    <property type="match status" value="2"/>
</dbReference>
<feature type="compositionally biased region" description="Polar residues" evidence="4">
    <location>
        <begin position="1187"/>
        <end position="1199"/>
    </location>
</feature>
<feature type="domain" description="Gem-associated protein 5 TPR" evidence="6">
    <location>
        <begin position="597"/>
        <end position="752"/>
    </location>
</feature>